<gene>
    <name evidence="1" type="ORF">Patl1_25833</name>
</gene>
<name>A0ACC1B3N3_9ROSI</name>
<dbReference type="EMBL" id="CM047903">
    <property type="protein sequence ID" value="KAJ0093549.1"/>
    <property type="molecule type" value="Genomic_DNA"/>
</dbReference>
<evidence type="ECO:0000313" key="1">
    <source>
        <dbReference type="EMBL" id="KAJ0093549.1"/>
    </source>
</evidence>
<proteinExistence type="predicted"/>
<keyword evidence="2" id="KW-1185">Reference proteome</keyword>
<reference evidence="2" key="1">
    <citation type="journal article" date="2023" name="G3 (Bethesda)">
        <title>Genome assembly and association tests identify interacting loci associated with vigor, precocity, and sex in interspecific pistachio rootstocks.</title>
        <authorList>
            <person name="Palmer W."/>
            <person name="Jacygrad E."/>
            <person name="Sagayaradj S."/>
            <person name="Cavanaugh K."/>
            <person name="Han R."/>
            <person name="Bertier L."/>
            <person name="Beede B."/>
            <person name="Kafkas S."/>
            <person name="Golino D."/>
            <person name="Preece J."/>
            <person name="Michelmore R."/>
        </authorList>
    </citation>
    <scope>NUCLEOTIDE SEQUENCE [LARGE SCALE GENOMIC DNA]</scope>
</reference>
<sequence>MIPRTACEGDGFFGGGNDDGPFGGGGYGGRGWNFDGFGEQNWDESSLWSSNDFAFDFVYGIGNSYVVVIGNTCTLVDAFFLKCPKKSPDSPLVLRMIVLMFVMACGVYICSICIKKISNCTNTELLNIQVIDGPCPVPNIEPWEIP</sequence>
<organism evidence="1 2">
    <name type="scientific">Pistacia atlantica</name>
    <dbReference type="NCBI Taxonomy" id="434234"/>
    <lineage>
        <taxon>Eukaryota</taxon>
        <taxon>Viridiplantae</taxon>
        <taxon>Streptophyta</taxon>
        <taxon>Embryophyta</taxon>
        <taxon>Tracheophyta</taxon>
        <taxon>Spermatophyta</taxon>
        <taxon>Magnoliopsida</taxon>
        <taxon>eudicotyledons</taxon>
        <taxon>Gunneridae</taxon>
        <taxon>Pentapetalae</taxon>
        <taxon>rosids</taxon>
        <taxon>malvids</taxon>
        <taxon>Sapindales</taxon>
        <taxon>Anacardiaceae</taxon>
        <taxon>Pistacia</taxon>
    </lineage>
</organism>
<evidence type="ECO:0000313" key="2">
    <source>
        <dbReference type="Proteomes" id="UP001164250"/>
    </source>
</evidence>
<dbReference type="Proteomes" id="UP001164250">
    <property type="component" value="Chromosome 7"/>
</dbReference>
<accession>A0ACC1B3N3</accession>
<protein>
    <submittedName>
        <fullName evidence="1">Uncharacterized protein</fullName>
    </submittedName>
</protein>
<comment type="caution">
    <text evidence="1">The sequence shown here is derived from an EMBL/GenBank/DDBJ whole genome shotgun (WGS) entry which is preliminary data.</text>
</comment>